<dbReference type="Proteomes" id="UP000654075">
    <property type="component" value="Unassembled WGS sequence"/>
</dbReference>
<gene>
    <name evidence="3" type="ORF">PGLA1383_LOCUS1450</name>
</gene>
<feature type="compositionally biased region" description="Basic and acidic residues" evidence="2">
    <location>
        <begin position="415"/>
        <end position="427"/>
    </location>
</feature>
<feature type="region of interest" description="Disordered" evidence="2">
    <location>
        <begin position="415"/>
        <end position="456"/>
    </location>
</feature>
<protein>
    <recommendedName>
        <fullName evidence="5">PDZ domain-containing protein</fullName>
    </recommendedName>
</protein>
<keyword evidence="4" id="KW-1185">Reference proteome</keyword>
<keyword evidence="1" id="KW-0175">Coiled coil</keyword>
<name>A0A813D2H0_POLGL</name>
<accession>A0A813D2H0</accession>
<evidence type="ECO:0000256" key="1">
    <source>
        <dbReference type="SAM" id="Coils"/>
    </source>
</evidence>
<dbReference type="EMBL" id="CAJNNV010000395">
    <property type="protein sequence ID" value="CAE8582452.1"/>
    <property type="molecule type" value="Genomic_DNA"/>
</dbReference>
<evidence type="ECO:0000313" key="4">
    <source>
        <dbReference type="Proteomes" id="UP000654075"/>
    </source>
</evidence>
<dbReference type="InterPro" id="IPR036034">
    <property type="entry name" value="PDZ_sf"/>
</dbReference>
<organism evidence="3 4">
    <name type="scientific">Polarella glacialis</name>
    <name type="common">Dinoflagellate</name>
    <dbReference type="NCBI Taxonomy" id="89957"/>
    <lineage>
        <taxon>Eukaryota</taxon>
        <taxon>Sar</taxon>
        <taxon>Alveolata</taxon>
        <taxon>Dinophyceae</taxon>
        <taxon>Suessiales</taxon>
        <taxon>Suessiaceae</taxon>
        <taxon>Polarella</taxon>
    </lineage>
</organism>
<evidence type="ECO:0000256" key="2">
    <source>
        <dbReference type="SAM" id="MobiDB-lite"/>
    </source>
</evidence>
<sequence>MVDHTKEEFKKYAYQYGKGTDRTNTRTERDTLSADTLWTEKDTKALGDFDPNLGIRIKVENKDLDKVQGMVTGHNETAPLSEEEEDPDDDLTVLEIKPKYRIIKKKSLMKELQSKESDLLNQVADLQAQMLTLKTEVSQWLDDCPNDGKAVLEFRRVHQAYENLLADPERSSDLMVLKMQHPFPSGKPKRISIPSAFQTEARCLSLVSQLRLPNVAKLVEVGPENQFIVTWPYLPEALVPNNECDGISQVDRVDLVRQGWSDYARSRHSAQRVIAMMMSMIRHDVMVVDPIQNIIVDRESGEPLMIDFGRGETAGSIYTTRIKTFMKKVLQLLARCVSKASYDVAARLIRSLEDTLFECLERWQDEKTRDQKKALALVQSNTRWQEGIQCCREIWSSQEENPFRRMFKDQKDVLPSDRVLREARSPEELPQPDSEDEAPQEQPDGEDDPEGLCDADINTLTPVQRLLRAKRKKSRRAKLPKEKPNVRVKVDETMPDGTLGLGLDDADEDHRGLVIVQVHKKAEKCGWQLGDRIVDLNGKEIDEWDDFREAWGLAKQFGTGGVVFGVVREGVEAPPEEKEPRCLNCNVKGKHLQRCTNWAWLMDGENCVYFCGRDCQKTAWNDAKKKPPVSR</sequence>
<comment type="caution">
    <text evidence="3">The sequence shown here is derived from an EMBL/GenBank/DDBJ whole genome shotgun (WGS) entry which is preliminary data.</text>
</comment>
<dbReference type="AlphaFoldDB" id="A0A813D2H0"/>
<proteinExistence type="predicted"/>
<dbReference type="Gene3D" id="2.30.42.10">
    <property type="match status" value="1"/>
</dbReference>
<feature type="coiled-coil region" evidence="1">
    <location>
        <begin position="109"/>
        <end position="136"/>
    </location>
</feature>
<dbReference type="OrthoDB" id="637682at2759"/>
<feature type="compositionally biased region" description="Acidic residues" evidence="2">
    <location>
        <begin position="433"/>
        <end position="453"/>
    </location>
</feature>
<dbReference type="SUPFAM" id="SSF50156">
    <property type="entry name" value="PDZ domain-like"/>
    <property type="match status" value="1"/>
</dbReference>
<evidence type="ECO:0008006" key="5">
    <source>
        <dbReference type="Google" id="ProtNLM"/>
    </source>
</evidence>
<evidence type="ECO:0000313" key="3">
    <source>
        <dbReference type="EMBL" id="CAE8582452.1"/>
    </source>
</evidence>
<reference evidence="3" key="1">
    <citation type="submission" date="2021-02" db="EMBL/GenBank/DDBJ databases">
        <authorList>
            <person name="Dougan E. K."/>
            <person name="Rhodes N."/>
            <person name="Thang M."/>
            <person name="Chan C."/>
        </authorList>
    </citation>
    <scope>NUCLEOTIDE SEQUENCE</scope>
</reference>